<feature type="domain" description="AAA+ ATPase" evidence="1">
    <location>
        <begin position="258"/>
        <end position="387"/>
    </location>
</feature>
<proteinExistence type="predicted"/>
<accession>A0A1H1TY87</accession>
<keyword evidence="3" id="KW-1185">Reference proteome</keyword>
<name>A0A1H1TY87_9ACTN</name>
<dbReference type="Gene3D" id="3.40.50.300">
    <property type="entry name" value="P-loop containing nucleotide triphosphate hydrolases"/>
    <property type="match status" value="1"/>
</dbReference>
<evidence type="ECO:0000259" key="1">
    <source>
        <dbReference type="SMART" id="SM00382"/>
    </source>
</evidence>
<organism evidence="2 3">
    <name type="scientific">Microlunatus soli</name>
    <dbReference type="NCBI Taxonomy" id="630515"/>
    <lineage>
        <taxon>Bacteria</taxon>
        <taxon>Bacillati</taxon>
        <taxon>Actinomycetota</taxon>
        <taxon>Actinomycetes</taxon>
        <taxon>Propionibacteriales</taxon>
        <taxon>Propionibacteriaceae</taxon>
        <taxon>Microlunatus</taxon>
    </lineage>
</organism>
<dbReference type="AlphaFoldDB" id="A0A1H1TY87"/>
<dbReference type="SUPFAM" id="SSF52540">
    <property type="entry name" value="P-loop containing nucleoside triphosphate hydrolases"/>
    <property type="match status" value="1"/>
</dbReference>
<dbReference type="CDD" id="cd00009">
    <property type="entry name" value="AAA"/>
    <property type="match status" value="1"/>
</dbReference>
<reference evidence="2 3" key="1">
    <citation type="submission" date="2016-10" db="EMBL/GenBank/DDBJ databases">
        <authorList>
            <person name="de Groot N.N."/>
        </authorList>
    </citation>
    <scope>NUCLEOTIDE SEQUENCE [LARGE SCALE GENOMIC DNA]</scope>
    <source>
        <strain evidence="2 3">DSM 21800</strain>
    </source>
</reference>
<evidence type="ECO:0000313" key="2">
    <source>
        <dbReference type="EMBL" id="SDS65225.1"/>
    </source>
</evidence>
<dbReference type="SMART" id="SM00382">
    <property type="entry name" value="AAA"/>
    <property type="match status" value="1"/>
</dbReference>
<dbReference type="InterPro" id="IPR018647">
    <property type="entry name" value="SLFN_3-like_DNA/RNA_helicase"/>
</dbReference>
<dbReference type="Pfam" id="PF09848">
    <property type="entry name" value="SLFN-g3_helicase"/>
    <property type="match status" value="1"/>
</dbReference>
<dbReference type="OrthoDB" id="3193269at2"/>
<dbReference type="InterPro" id="IPR027417">
    <property type="entry name" value="P-loop_NTPase"/>
</dbReference>
<evidence type="ECO:0000313" key="3">
    <source>
        <dbReference type="Proteomes" id="UP000199103"/>
    </source>
</evidence>
<dbReference type="Proteomes" id="UP000199103">
    <property type="component" value="Chromosome I"/>
</dbReference>
<dbReference type="EMBL" id="LT629772">
    <property type="protein sequence ID" value="SDS65225.1"/>
    <property type="molecule type" value="Genomic_DNA"/>
</dbReference>
<sequence length="617" mass="68044">MPLFRGSVQHLRSKIDNGSLVPTLSEQYRHQLGRSVPDSEARSWARSLDVLSADLLEAGLGSVEALVEYQLPLTSKRADVVLCGTHPSTGRDQYVVVELKQWSRVQMLDGTDNVCLLEGLGEQLHPLEQVRTYCTHLTDFIGTLSDEPDAVSGVAYLHNATDLDVDALFEYPQDELGRLFTGQRRGDFHTFLQSRLDGSAGVDAADRLLSSAVRPSKQLLTLAADEVQQREQFVLLDEQRVAYELVMRAVDSSYRANTKEVIIVTGGPGSGKSVIALSLLGELSRRGRTVLHATGSSAFTQTLRKVAGNRAPRVKQMFKYFNQFVDAEQNGLDVLICDEAHRLRETSANRYTAAHLRTGKAQVAELIDAARVPVFLLDEHQVVRPGELGTVADIKAAATQVGLTTRVVELDGQFRCGGSRAYETWVLRLLGLAPGGPARWDGDESFILRTAVGPSELESLLRNRLEAGYGARLAAGFCWPWSDPIPGGLKLDVEIGDWHKPWNNKKQTSHAGAPGTPFWASDPAGFEQVGCVYTAQGFEYDYAGVIMGPDLVWRTDRWVARPEHSHDTAAKRGTPEQFDRAVRNTYKVLLTRGMIGTAVYSTDPETQHLLDELIPQR</sequence>
<dbReference type="InterPro" id="IPR003593">
    <property type="entry name" value="AAA+_ATPase"/>
</dbReference>
<protein>
    <recommendedName>
        <fullName evidence="1">AAA+ ATPase domain-containing protein</fullName>
    </recommendedName>
</protein>
<gene>
    <name evidence="2" type="ORF">SAMN04489812_2568</name>
</gene>